<name>A0ABP6GQ40_9ACTN</name>
<evidence type="ECO:0000313" key="1">
    <source>
        <dbReference type="EMBL" id="GAA2726945.1"/>
    </source>
</evidence>
<keyword evidence="2" id="KW-1185">Reference proteome</keyword>
<organism evidence="1 2">
    <name type="scientific">Actinocorallia aurantiaca</name>
    <dbReference type="NCBI Taxonomy" id="46204"/>
    <lineage>
        <taxon>Bacteria</taxon>
        <taxon>Bacillati</taxon>
        <taxon>Actinomycetota</taxon>
        <taxon>Actinomycetes</taxon>
        <taxon>Streptosporangiales</taxon>
        <taxon>Thermomonosporaceae</taxon>
        <taxon>Actinocorallia</taxon>
    </lineage>
</organism>
<dbReference type="RefSeq" id="WP_344451103.1">
    <property type="nucleotide sequence ID" value="NZ_BAAATZ010000012.1"/>
</dbReference>
<dbReference type="Proteomes" id="UP001501842">
    <property type="component" value="Unassembled WGS sequence"/>
</dbReference>
<accession>A0ABP6GQ40</accession>
<evidence type="ECO:0008006" key="3">
    <source>
        <dbReference type="Google" id="ProtNLM"/>
    </source>
</evidence>
<proteinExistence type="predicted"/>
<dbReference type="EMBL" id="BAAATZ010000012">
    <property type="protein sequence ID" value="GAA2726945.1"/>
    <property type="molecule type" value="Genomic_DNA"/>
</dbReference>
<evidence type="ECO:0000313" key="2">
    <source>
        <dbReference type="Proteomes" id="UP001501842"/>
    </source>
</evidence>
<sequence>MSGEEEARWKRVDDRLRGYHGVGLADVLDCVGYLREEGDTVIAGGSLAWGLGNRLSDFDVVVVGAGTSPSRVPLEHWVKTLRVDAWTRSHEGVARLFAHASEALESGAPLQGSFGTQEEEQQLKLLHRLAFGLRVDGPPLEGVDVAVARGLLAREYAERARESVLIARLALDAGRPLAATTNARLAVEETLHMVLARRGVPFTGDKWLQERLIGTAPDLRVHHDRFSALPEPGDEAAFVEDALSLVAELGGGAPGGAVWSAPDLALHSPGGREHFLLDPERGGMWELSAEEAETWRGLSGRDEWRDCSDAETGLLVGLYQLGLAGLAWDEGVVG</sequence>
<reference evidence="2" key="1">
    <citation type="journal article" date="2019" name="Int. J. Syst. Evol. Microbiol.">
        <title>The Global Catalogue of Microorganisms (GCM) 10K type strain sequencing project: providing services to taxonomists for standard genome sequencing and annotation.</title>
        <authorList>
            <consortium name="The Broad Institute Genomics Platform"/>
            <consortium name="The Broad Institute Genome Sequencing Center for Infectious Disease"/>
            <person name="Wu L."/>
            <person name="Ma J."/>
        </authorList>
    </citation>
    <scope>NUCLEOTIDE SEQUENCE [LARGE SCALE GENOMIC DNA]</scope>
    <source>
        <strain evidence="2">JCM 8201</strain>
    </source>
</reference>
<protein>
    <recommendedName>
        <fullName evidence="3">Nucleotidyltransferase-like protein</fullName>
    </recommendedName>
</protein>
<gene>
    <name evidence="1" type="ORF">GCM10010439_31290</name>
</gene>
<comment type="caution">
    <text evidence="1">The sequence shown here is derived from an EMBL/GenBank/DDBJ whole genome shotgun (WGS) entry which is preliminary data.</text>
</comment>